<keyword evidence="2" id="KW-1185">Reference proteome</keyword>
<accession>A0A224X3B2</accession>
<dbReference type="RefSeq" id="WP_157905829.1">
    <property type="nucleotide sequence ID" value="NZ_BEDT01000014.1"/>
</dbReference>
<dbReference type="OrthoDB" id="6706702at2"/>
<gene>
    <name evidence="1" type="ORF">RsY01_2137</name>
</gene>
<dbReference type="GO" id="GO:0003676">
    <property type="term" value="F:nucleic acid binding"/>
    <property type="evidence" value="ECO:0007669"/>
    <property type="project" value="InterPro"/>
</dbReference>
<reference evidence="2" key="1">
    <citation type="submission" date="2017-08" db="EMBL/GenBank/DDBJ databases">
        <title>Draft genome sequence of Lactococcus sp. strain Rs-Y01, isolated from the gut of the lower termite Reticulitermes speratus.</title>
        <authorList>
            <person name="Ohkuma M."/>
            <person name="Yuki M."/>
        </authorList>
    </citation>
    <scope>NUCLEOTIDE SEQUENCE [LARGE SCALE GENOMIC DNA]</scope>
    <source>
        <strain evidence="2">Rs-Y01</strain>
    </source>
</reference>
<dbReference type="InterPro" id="IPR011856">
    <property type="entry name" value="tRNA_endonuc-like_dom_sf"/>
</dbReference>
<dbReference type="Gene3D" id="3.40.1350.10">
    <property type="match status" value="1"/>
</dbReference>
<organism evidence="1 2">
    <name type="scientific">Pseudolactococcus reticulitermitis</name>
    <dbReference type="NCBI Taxonomy" id="2025039"/>
    <lineage>
        <taxon>Bacteria</taxon>
        <taxon>Bacillati</taxon>
        <taxon>Bacillota</taxon>
        <taxon>Bacilli</taxon>
        <taxon>Lactobacillales</taxon>
        <taxon>Streptococcaceae</taxon>
        <taxon>Pseudolactococcus</taxon>
    </lineage>
</organism>
<evidence type="ECO:0000313" key="2">
    <source>
        <dbReference type="Proteomes" id="UP000218689"/>
    </source>
</evidence>
<proteinExistence type="predicted"/>
<protein>
    <submittedName>
        <fullName evidence="1">Uncharacterized protein</fullName>
    </submittedName>
</protein>
<dbReference type="AlphaFoldDB" id="A0A224X3B2"/>
<dbReference type="Proteomes" id="UP000218689">
    <property type="component" value="Unassembled WGS sequence"/>
</dbReference>
<name>A0A224X3B2_9LACT</name>
<evidence type="ECO:0000313" key="1">
    <source>
        <dbReference type="EMBL" id="GAX48508.1"/>
    </source>
</evidence>
<dbReference type="EMBL" id="BEDT01000014">
    <property type="protein sequence ID" value="GAX48508.1"/>
    <property type="molecule type" value="Genomic_DNA"/>
</dbReference>
<comment type="caution">
    <text evidence="1">The sequence shown here is derived from an EMBL/GenBank/DDBJ whole genome shotgun (WGS) entry which is preliminary data.</text>
</comment>
<sequence>MLEKIIKQKLGVAVKTAGGRSLKFTTPTLDGVPDRLILMPSGASRLK</sequence>